<protein>
    <submittedName>
        <fullName evidence="1">Uncharacterized protein</fullName>
    </submittedName>
</protein>
<dbReference type="Proteomes" id="UP000009229">
    <property type="component" value="Chromosome"/>
</dbReference>
<evidence type="ECO:0000313" key="2">
    <source>
        <dbReference type="Proteomes" id="UP000009229"/>
    </source>
</evidence>
<accession>A0AAU8PM93</accession>
<sequence>MKWHDFQTDLAYSLEERENEMFDAFYYRAFPGLQRIELVTDIATQRKGIDKILTFSNGQRVTVDEKKRRTDYGDILLELWSVWAPEKGVAKLGWLYTAQCDYIVYAIMPRNIAYVLPTLLLRAAWATHKGEWLKKYPELKPARNKGYVTRNIAIPADILLNAIYREMRNKMVS</sequence>
<dbReference type="RefSeq" id="WP_013822227.1">
    <property type="nucleotide sequence ID" value="NC_015573.1"/>
</dbReference>
<dbReference type="KEGG" id="dku:Desku_1125"/>
<keyword evidence="2" id="KW-1185">Reference proteome</keyword>
<gene>
    <name evidence="1" type="ordered locus">Desku_1125</name>
</gene>
<organism evidence="1 2">
    <name type="scientific">Desulfofundulus kuznetsovii (strain DSM 6115 / VKM B-1805 / 17)</name>
    <name type="common">Desulfotomaculum kuznetsovii</name>
    <dbReference type="NCBI Taxonomy" id="760568"/>
    <lineage>
        <taxon>Bacteria</taxon>
        <taxon>Bacillati</taxon>
        <taxon>Bacillota</taxon>
        <taxon>Clostridia</taxon>
        <taxon>Eubacteriales</taxon>
        <taxon>Peptococcaceae</taxon>
        <taxon>Desulfofundulus</taxon>
    </lineage>
</organism>
<reference evidence="2" key="1">
    <citation type="submission" date="2011-05" db="EMBL/GenBank/DDBJ databases">
        <title>Complete sequence of Desulfotomaculum kuznetsovii DSM 6115.</title>
        <authorList>
            <person name="Lucas S."/>
            <person name="Han J."/>
            <person name="Lapidus A."/>
            <person name="Cheng J.-F."/>
            <person name="Goodwin L."/>
            <person name="Pitluck S."/>
            <person name="Peters L."/>
            <person name="Mikhailova N."/>
            <person name="Lu M."/>
            <person name="Saunders E."/>
            <person name="Han C."/>
            <person name="Tapia R."/>
            <person name="Land M."/>
            <person name="Hauser L."/>
            <person name="Kyrpides N."/>
            <person name="Ivanova N."/>
            <person name="Pagani I."/>
            <person name="Nazina T."/>
            <person name="Ivanova A."/>
            <person name="Parshina S."/>
            <person name="Kuever J."/>
            <person name="Muyzer G."/>
            <person name="Plugge C."/>
            <person name="Stams A."/>
            <person name="Woyke T."/>
        </authorList>
    </citation>
    <scope>NUCLEOTIDE SEQUENCE [LARGE SCALE GENOMIC DNA]</scope>
    <source>
        <strain evidence="2">DSM 6115 / VKM B-1805 / 17</strain>
    </source>
</reference>
<name>A0AAU8PM93_DESK7</name>
<dbReference type="EMBL" id="CP002770">
    <property type="protein sequence ID" value="AEG14712.1"/>
    <property type="molecule type" value="Genomic_DNA"/>
</dbReference>
<proteinExistence type="predicted"/>
<evidence type="ECO:0000313" key="1">
    <source>
        <dbReference type="EMBL" id="AEG14712.1"/>
    </source>
</evidence>
<dbReference type="AlphaFoldDB" id="A0AAU8PM93"/>